<keyword evidence="1" id="KW-1133">Transmembrane helix</keyword>
<organism evidence="2 3">
    <name type="scientific">Mycena belliarum</name>
    <dbReference type="NCBI Taxonomy" id="1033014"/>
    <lineage>
        <taxon>Eukaryota</taxon>
        <taxon>Fungi</taxon>
        <taxon>Dikarya</taxon>
        <taxon>Basidiomycota</taxon>
        <taxon>Agaricomycotina</taxon>
        <taxon>Agaricomycetes</taxon>
        <taxon>Agaricomycetidae</taxon>
        <taxon>Agaricales</taxon>
        <taxon>Marasmiineae</taxon>
        <taxon>Mycenaceae</taxon>
        <taxon>Mycena</taxon>
    </lineage>
</organism>
<feature type="transmembrane region" description="Helical" evidence="1">
    <location>
        <begin position="20"/>
        <end position="43"/>
    </location>
</feature>
<keyword evidence="1" id="KW-0812">Transmembrane</keyword>
<comment type="caution">
    <text evidence="2">The sequence shown here is derived from an EMBL/GenBank/DDBJ whole genome shotgun (WGS) entry which is preliminary data.</text>
</comment>
<protein>
    <submittedName>
        <fullName evidence="2">Uncharacterized protein</fullName>
    </submittedName>
</protein>
<keyword evidence="1" id="KW-0472">Membrane</keyword>
<accession>A0AAD6U7T2</accession>
<gene>
    <name evidence="2" type="ORF">B0H15DRAFT_949613</name>
</gene>
<proteinExistence type="predicted"/>
<evidence type="ECO:0000313" key="2">
    <source>
        <dbReference type="EMBL" id="KAJ7088437.1"/>
    </source>
</evidence>
<dbReference type="EMBL" id="JARJCN010000026">
    <property type="protein sequence ID" value="KAJ7088437.1"/>
    <property type="molecule type" value="Genomic_DNA"/>
</dbReference>
<dbReference type="AlphaFoldDB" id="A0AAD6U7T2"/>
<keyword evidence="3" id="KW-1185">Reference proteome</keyword>
<sequence>MAPTTQPAAPPFGAGQSWESQLVCLFMIFGFALFYNLCCHLYAIGAFRKRPAVDQVALDGCLRTAPSQKPRVPGT</sequence>
<dbReference type="Proteomes" id="UP001222325">
    <property type="component" value="Unassembled WGS sequence"/>
</dbReference>
<evidence type="ECO:0000256" key="1">
    <source>
        <dbReference type="SAM" id="Phobius"/>
    </source>
</evidence>
<evidence type="ECO:0000313" key="3">
    <source>
        <dbReference type="Proteomes" id="UP001222325"/>
    </source>
</evidence>
<name>A0AAD6U7T2_9AGAR</name>
<reference evidence="2" key="1">
    <citation type="submission" date="2023-03" db="EMBL/GenBank/DDBJ databases">
        <title>Massive genome expansion in bonnet fungi (Mycena s.s.) driven by repeated elements and novel gene families across ecological guilds.</title>
        <authorList>
            <consortium name="Lawrence Berkeley National Laboratory"/>
            <person name="Harder C.B."/>
            <person name="Miyauchi S."/>
            <person name="Viragh M."/>
            <person name="Kuo A."/>
            <person name="Thoen E."/>
            <person name="Andreopoulos B."/>
            <person name="Lu D."/>
            <person name="Skrede I."/>
            <person name="Drula E."/>
            <person name="Henrissat B."/>
            <person name="Morin E."/>
            <person name="Kohler A."/>
            <person name="Barry K."/>
            <person name="LaButti K."/>
            <person name="Morin E."/>
            <person name="Salamov A."/>
            <person name="Lipzen A."/>
            <person name="Mereny Z."/>
            <person name="Hegedus B."/>
            <person name="Baldrian P."/>
            <person name="Stursova M."/>
            <person name="Weitz H."/>
            <person name="Taylor A."/>
            <person name="Grigoriev I.V."/>
            <person name="Nagy L.G."/>
            <person name="Martin F."/>
            <person name="Kauserud H."/>
        </authorList>
    </citation>
    <scope>NUCLEOTIDE SEQUENCE</scope>
    <source>
        <strain evidence="2">CBHHK173m</strain>
    </source>
</reference>